<dbReference type="RefSeq" id="WP_200750499.1">
    <property type="nucleotide sequence ID" value="NZ_JAEOAH010000054.1"/>
</dbReference>
<keyword evidence="1" id="KW-0804">Transcription</keyword>
<keyword evidence="1" id="KW-0240">DNA-directed RNA polymerase</keyword>
<evidence type="ECO:0000313" key="1">
    <source>
        <dbReference type="EMBL" id="MBK3497195.1"/>
    </source>
</evidence>
<reference evidence="1 2" key="1">
    <citation type="submission" date="2020-12" db="EMBL/GenBank/DDBJ databases">
        <title>YIM B01967 draft genome.</title>
        <authorList>
            <person name="Yan X."/>
        </authorList>
    </citation>
    <scope>NUCLEOTIDE SEQUENCE [LARGE SCALE GENOMIC DNA]</scope>
    <source>
        <strain evidence="1 2">YIM B01967</strain>
    </source>
</reference>
<organism evidence="1 2">
    <name type="scientific">Viridibacillus soli</name>
    <dbReference type="NCBI Taxonomy" id="2798301"/>
    <lineage>
        <taxon>Bacteria</taxon>
        <taxon>Bacillati</taxon>
        <taxon>Bacillota</taxon>
        <taxon>Bacilli</taxon>
        <taxon>Bacillales</taxon>
        <taxon>Caryophanaceae</taxon>
        <taxon>Viridibacillus</taxon>
    </lineage>
</organism>
<gene>
    <name evidence="1" type="ORF">JFL43_20660</name>
</gene>
<comment type="caution">
    <text evidence="1">The sequence shown here is derived from an EMBL/GenBank/DDBJ whole genome shotgun (WGS) entry which is preliminary data.</text>
</comment>
<accession>A0ABS1HCM0</accession>
<protein>
    <submittedName>
        <fullName evidence="1">DNA-directed RNA polymerase subunit beta</fullName>
    </submittedName>
</protein>
<proteinExistence type="predicted"/>
<dbReference type="Proteomes" id="UP000618943">
    <property type="component" value="Unassembled WGS sequence"/>
</dbReference>
<keyword evidence="2" id="KW-1185">Reference proteome</keyword>
<dbReference type="GO" id="GO:0000428">
    <property type="term" value="C:DNA-directed RNA polymerase complex"/>
    <property type="evidence" value="ECO:0007669"/>
    <property type="project" value="UniProtKB-KW"/>
</dbReference>
<name>A0ABS1HCM0_9BACL</name>
<sequence>MGKKLFALFLITAFCFHFIMTAIYVLPLNPVKAKGGILINSYMQPLFEQNWQLFAPDPLSNDFYIYLQVENKDGSHSDWFDLSTTLYKENQKNRISPNNRMVRLGPSSFLQTLRVDETVEKLKEKVPEDKLKSIEKKRGNEEFQQYGIDILYRYASSYVVKLFNEEDVERVRVRVLVEEAIPFSKKRDPNVESKKTYTTFDWEKYVKVLTP</sequence>
<evidence type="ECO:0000313" key="2">
    <source>
        <dbReference type="Proteomes" id="UP000618943"/>
    </source>
</evidence>
<dbReference type="InterPro" id="IPR043857">
    <property type="entry name" value="DUF5819"/>
</dbReference>
<dbReference type="Pfam" id="PF19136">
    <property type="entry name" value="DUF5819"/>
    <property type="match status" value="1"/>
</dbReference>
<dbReference type="EMBL" id="JAEOAH010000054">
    <property type="protein sequence ID" value="MBK3497195.1"/>
    <property type="molecule type" value="Genomic_DNA"/>
</dbReference>